<feature type="transmembrane region" description="Helical" evidence="1">
    <location>
        <begin position="84"/>
        <end position="107"/>
    </location>
</feature>
<dbReference type="AlphaFoldDB" id="A0A225WQA5"/>
<keyword evidence="3" id="KW-1185">Reference proteome</keyword>
<sequence length="108" mass="12824">MEGLGMTRGLSREQVISRVCRIRRVYFDQSTDMSKFRRCLKLVMDRCIKLVMDKKIHFNLTYAGENRPDRGHPFLIRLLTYVDVSFFVGNFYCVSTSFYQCIILMVYD</sequence>
<keyword evidence="1" id="KW-1133">Transmembrane helix</keyword>
<evidence type="ECO:0000313" key="2">
    <source>
        <dbReference type="EMBL" id="OWZ19060.1"/>
    </source>
</evidence>
<organism evidence="2 3">
    <name type="scientific">Phytophthora megakarya</name>
    <dbReference type="NCBI Taxonomy" id="4795"/>
    <lineage>
        <taxon>Eukaryota</taxon>
        <taxon>Sar</taxon>
        <taxon>Stramenopiles</taxon>
        <taxon>Oomycota</taxon>
        <taxon>Peronosporomycetes</taxon>
        <taxon>Peronosporales</taxon>
        <taxon>Peronosporaceae</taxon>
        <taxon>Phytophthora</taxon>
    </lineage>
</organism>
<dbReference type="Proteomes" id="UP000198211">
    <property type="component" value="Unassembled WGS sequence"/>
</dbReference>
<keyword evidence="1" id="KW-0812">Transmembrane</keyword>
<name>A0A225WQA5_9STRA</name>
<accession>A0A225WQA5</accession>
<dbReference type="EMBL" id="NBNE01000493">
    <property type="protein sequence ID" value="OWZ19060.1"/>
    <property type="molecule type" value="Genomic_DNA"/>
</dbReference>
<gene>
    <name evidence="2" type="ORF">PHMEG_0006745</name>
</gene>
<dbReference type="OrthoDB" id="10487994at2759"/>
<protein>
    <submittedName>
        <fullName evidence="2">Uncharacterized protein</fullName>
    </submittedName>
</protein>
<evidence type="ECO:0000256" key="1">
    <source>
        <dbReference type="SAM" id="Phobius"/>
    </source>
</evidence>
<reference evidence="3" key="1">
    <citation type="submission" date="2017-03" db="EMBL/GenBank/DDBJ databases">
        <title>Phytopthora megakarya and P. palmivora, two closely related causual agents of cacao black pod achieved similar genome size and gene model numbers by different mechanisms.</title>
        <authorList>
            <person name="Ali S."/>
            <person name="Shao J."/>
            <person name="Larry D.J."/>
            <person name="Kronmiller B."/>
            <person name="Shen D."/>
            <person name="Strem M.D."/>
            <person name="Melnick R.L."/>
            <person name="Guiltinan M.J."/>
            <person name="Tyler B.M."/>
            <person name="Meinhardt L.W."/>
            <person name="Bailey B.A."/>
        </authorList>
    </citation>
    <scope>NUCLEOTIDE SEQUENCE [LARGE SCALE GENOMIC DNA]</scope>
    <source>
        <strain evidence="3">zdho120</strain>
    </source>
</reference>
<proteinExistence type="predicted"/>
<evidence type="ECO:0000313" key="3">
    <source>
        <dbReference type="Proteomes" id="UP000198211"/>
    </source>
</evidence>
<keyword evidence="1" id="KW-0472">Membrane</keyword>
<comment type="caution">
    <text evidence="2">The sequence shown here is derived from an EMBL/GenBank/DDBJ whole genome shotgun (WGS) entry which is preliminary data.</text>
</comment>